<evidence type="ECO:0000256" key="4">
    <source>
        <dbReference type="ARBA" id="ARBA00022989"/>
    </source>
</evidence>
<comment type="subcellular location">
    <subcellularLocation>
        <location evidence="1">Endomembrane system</location>
        <topology evidence="1">Multi-pass membrane protein</topology>
    </subcellularLocation>
</comment>
<dbReference type="Proteomes" id="UP000023152">
    <property type="component" value="Unassembled WGS sequence"/>
</dbReference>
<accession>X6P2N9</accession>
<evidence type="ECO:0000313" key="11">
    <source>
        <dbReference type="Proteomes" id="UP000023152"/>
    </source>
</evidence>
<feature type="transmembrane region" description="Helical" evidence="8">
    <location>
        <begin position="20"/>
        <end position="46"/>
    </location>
</feature>
<dbReference type="InterPro" id="IPR004713">
    <property type="entry name" value="CaH_exchang"/>
</dbReference>
<dbReference type="GO" id="GO:0012505">
    <property type="term" value="C:endomembrane system"/>
    <property type="evidence" value="ECO:0007669"/>
    <property type="project" value="UniProtKB-SubCell"/>
</dbReference>
<feature type="transmembrane region" description="Helical" evidence="8">
    <location>
        <begin position="58"/>
        <end position="78"/>
    </location>
</feature>
<dbReference type="Pfam" id="PF01699">
    <property type="entry name" value="Na_Ca_ex"/>
    <property type="match status" value="1"/>
</dbReference>
<evidence type="ECO:0000313" key="10">
    <source>
        <dbReference type="EMBL" id="ETO32368.1"/>
    </source>
</evidence>
<evidence type="ECO:0000256" key="3">
    <source>
        <dbReference type="ARBA" id="ARBA00022692"/>
    </source>
</evidence>
<feature type="transmembrane region" description="Helical" evidence="8">
    <location>
        <begin position="362"/>
        <end position="381"/>
    </location>
</feature>
<evidence type="ECO:0000256" key="6">
    <source>
        <dbReference type="ARBA" id="ARBA00023136"/>
    </source>
</evidence>
<evidence type="ECO:0000256" key="1">
    <source>
        <dbReference type="ARBA" id="ARBA00004127"/>
    </source>
</evidence>
<dbReference type="OrthoDB" id="1699231at2759"/>
<protein>
    <recommendedName>
        <fullName evidence="9">Sodium/calcium exchanger membrane region domain-containing protein</fullName>
    </recommendedName>
</protein>
<keyword evidence="5" id="KW-0406">Ion transport</keyword>
<dbReference type="PANTHER" id="PTHR31503:SF22">
    <property type="entry name" value="VACUOLAR CALCIUM ION TRANSPORTER"/>
    <property type="match status" value="1"/>
</dbReference>
<evidence type="ECO:0000256" key="5">
    <source>
        <dbReference type="ARBA" id="ARBA00023065"/>
    </source>
</evidence>
<evidence type="ECO:0000256" key="8">
    <source>
        <dbReference type="SAM" id="Phobius"/>
    </source>
</evidence>
<feature type="transmembrane region" description="Helical" evidence="8">
    <location>
        <begin position="339"/>
        <end position="355"/>
    </location>
</feature>
<reference evidence="10 11" key="1">
    <citation type="journal article" date="2013" name="Curr. Biol.">
        <title>The Genome of the Foraminiferan Reticulomyxa filosa.</title>
        <authorList>
            <person name="Glockner G."/>
            <person name="Hulsmann N."/>
            <person name="Schleicher M."/>
            <person name="Noegel A.A."/>
            <person name="Eichinger L."/>
            <person name="Gallinger C."/>
            <person name="Pawlowski J."/>
            <person name="Sierra R."/>
            <person name="Euteneuer U."/>
            <person name="Pillet L."/>
            <person name="Moustafa A."/>
            <person name="Platzer M."/>
            <person name="Groth M."/>
            <person name="Szafranski K."/>
            <person name="Schliwa M."/>
        </authorList>
    </citation>
    <scope>NUCLEOTIDE SEQUENCE [LARGE SCALE GENOMIC DNA]</scope>
</reference>
<dbReference type="GO" id="GO:0015369">
    <property type="term" value="F:calcium:proton antiporter activity"/>
    <property type="evidence" value="ECO:0007669"/>
    <property type="project" value="UniProtKB-ARBA"/>
</dbReference>
<keyword evidence="6 8" id="KW-0472">Membrane</keyword>
<gene>
    <name evidence="10" type="ORF">RFI_04750</name>
</gene>
<sequence length="384" mass="42442">MILALVKAKSFDDPDQRKTLINVVQFSLIGSIFSNSLLVLGCAFLAPGFKKDSHFNVQATSANVSLLMLASFVMILPAPYEGKSLICLSTLFGTFFFPPTPMLCFCLNKKKGSSELAVSRAAAILLLIMYSCLLVFVLFTHKDIGENKELVGAMILHEIHSDGQQGDEHEHDHEHDHDHDHNHDHEHENEHQHSKEKDEEVGHAEEDDDELKMSMFGSMALLLSTTILVAVLSEFLVAAIEPMSSNAGIKEAFVGMILLPIIGNCFFRVFVLYVNIVVSFGGNAVEHITAIRMARKGKMDIALSIAIGSATQVAMFVVALAVIVGWILDIPMTLDFPQFEVQMFIYTSIIIFALISDGSSNWLEGAMLLCLYVMIAIAVWHQEI</sequence>
<comment type="caution">
    <text evidence="10">The sequence shown here is derived from an EMBL/GenBank/DDBJ whole genome shotgun (WGS) entry which is preliminary data.</text>
</comment>
<proteinExistence type="predicted"/>
<organism evidence="10 11">
    <name type="scientific">Reticulomyxa filosa</name>
    <dbReference type="NCBI Taxonomy" id="46433"/>
    <lineage>
        <taxon>Eukaryota</taxon>
        <taxon>Sar</taxon>
        <taxon>Rhizaria</taxon>
        <taxon>Retaria</taxon>
        <taxon>Foraminifera</taxon>
        <taxon>Monothalamids</taxon>
        <taxon>Reticulomyxidae</taxon>
        <taxon>Reticulomyxa</taxon>
    </lineage>
</organism>
<keyword evidence="2" id="KW-0813">Transport</keyword>
<feature type="transmembrane region" description="Helical" evidence="8">
    <location>
        <begin position="220"/>
        <end position="240"/>
    </location>
</feature>
<feature type="compositionally biased region" description="Basic and acidic residues" evidence="7">
    <location>
        <begin position="162"/>
        <end position="204"/>
    </location>
</feature>
<feature type="transmembrane region" description="Helical" evidence="8">
    <location>
        <begin position="85"/>
        <end position="105"/>
    </location>
</feature>
<dbReference type="EMBL" id="ASPP01004249">
    <property type="protein sequence ID" value="ETO32368.1"/>
    <property type="molecule type" value="Genomic_DNA"/>
</dbReference>
<evidence type="ECO:0000259" key="9">
    <source>
        <dbReference type="Pfam" id="PF01699"/>
    </source>
</evidence>
<feature type="transmembrane region" description="Helical" evidence="8">
    <location>
        <begin position="301"/>
        <end position="327"/>
    </location>
</feature>
<feature type="region of interest" description="Disordered" evidence="7">
    <location>
        <begin position="162"/>
        <end position="207"/>
    </location>
</feature>
<dbReference type="Gene3D" id="1.20.1420.30">
    <property type="entry name" value="NCX, central ion-binding region"/>
    <property type="match status" value="2"/>
</dbReference>
<keyword evidence="3 8" id="KW-0812">Transmembrane</keyword>
<feature type="domain" description="Sodium/calcium exchanger membrane region" evidence="9">
    <location>
        <begin position="218"/>
        <end position="379"/>
    </location>
</feature>
<evidence type="ECO:0000256" key="7">
    <source>
        <dbReference type="SAM" id="MobiDB-lite"/>
    </source>
</evidence>
<dbReference type="PANTHER" id="PTHR31503">
    <property type="entry name" value="VACUOLAR CALCIUM ION TRANSPORTER"/>
    <property type="match status" value="1"/>
</dbReference>
<keyword evidence="11" id="KW-1185">Reference proteome</keyword>
<dbReference type="AlphaFoldDB" id="X6P2N9"/>
<dbReference type="InterPro" id="IPR004837">
    <property type="entry name" value="NaCa_Exmemb"/>
</dbReference>
<name>X6P2N9_RETFI</name>
<dbReference type="InterPro" id="IPR044880">
    <property type="entry name" value="NCX_ion-bd_dom_sf"/>
</dbReference>
<feature type="transmembrane region" description="Helical" evidence="8">
    <location>
        <begin position="117"/>
        <end position="139"/>
    </location>
</feature>
<feature type="transmembrane region" description="Helical" evidence="8">
    <location>
        <begin position="252"/>
        <end position="280"/>
    </location>
</feature>
<dbReference type="GO" id="GO:0006874">
    <property type="term" value="P:intracellular calcium ion homeostasis"/>
    <property type="evidence" value="ECO:0007669"/>
    <property type="project" value="TreeGrafter"/>
</dbReference>
<dbReference type="GO" id="GO:0005774">
    <property type="term" value="C:vacuolar membrane"/>
    <property type="evidence" value="ECO:0007669"/>
    <property type="project" value="UniProtKB-ARBA"/>
</dbReference>
<keyword evidence="4 8" id="KW-1133">Transmembrane helix</keyword>
<evidence type="ECO:0000256" key="2">
    <source>
        <dbReference type="ARBA" id="ARBA00022448"/>
    </source>
</evidence>